<accession>A0A7S3EE31</accession>
<dbReference type="GO" id="GO:0005634">
    <property type="term" value="C:nucleus"/>
    <property type="evidence" value="ECO:0007669"/>
    <property type="project" value="TreeGrafter"/>
</dbReference>
<dbReference type="GO" id="GO:0006606">
    <property type="term" value="P:protein import into nucleus"/>
    <property type="evidence" value="ECO:0007669"/>
    <property type="project" value="TreeGrafter"/>
</dbReference>
<feature type="domain" description="Hikeshi-like C-terminal" evidence="3">
    <location>
        <begin position="122"/>
        <end position="173"/>
    </location>
</feature>
<dbReference type="PANTHER" id="PTHR12925:SF0">
    <property type="entry name" value="PROTEIN HIKESHI"/>
    <property type="match status" value="1"/>
</dbReference>
<comment type="similarity">
    <text evidence="1">Belongs to the OPI10 family.</text>
</comment>
<evidence type="ECO:0008006" key="5">
    <source>
        <dbReference type="Google" id="ProtNLM"/>
    </source>
</evidence>
<feature type="domain" description="Hikeshi-like N-terminal" evidence="2">
    <location>
        <begin position="6"/>
        <end position="85"/>
    </location>
</feature>
<dbReference type="InterPro" id="IPR048364">
    <property type="entry name" value="Hikeshi-like_C"/>
</dbReference>
<evidence type="ECO:0000256" key="1">
    <source>
        <dbReference type="ARBA" id="ARBA00006623"/>
    </source>
</evidence>
<dbReference type="GO" id="GO:0005829">
    <property type="term" value="C:cytosol"/>
    <property type="evidence" value="ECO:0007669"/>
    <property type="project" value="TreeGrafter"/>
</dbReference>
<evidence type="ECO:0000313" key="4">
    <source>
        <dbReference type="EMBL" id="CAE0048075.1"/>
    </source>
</evidence>
<protein>
    <recommendedName>
        <fullName evidence="5">Hikeshi-like domain-containing protein</fullName>
    </recommendedName>
</protein>
<name>A0A7S3EE31_9RHOD</name>
<proteinExistence type="inferred from homology"/>
<dbReference type="Pfam" id="PF05603">
    <property type="entry name" value="Hikeshi-like_N"/>
    <property type="match status" value="1"/>
</dbReference>
<dbReference type="InterPro" id="IPR031318">
    <property type="entry name" value="OPI10"/>
</dbReference>
<dbReference type="GO" id="GO:0061608">
    <property type="term" value="F:nuclear import signal receptor activity"/>
    <property type="evidence" value="ECO:0007669"/>
    <property type="project" value="TreeGrafter"/>
</dbReference>
<dbReference type="PANTHER" id="PTHR12925">
    <property type="entry name" value="HIKESHI FAMILY MEMBER"/>
    <property type="match status" value="1"/>
</dbReference>
<reference evidence="4" key="1">
    <citation type="submission" date="2021-01" db="EMBL/GenBank/DDBJ databases">
        <authorList>
            <person name="Corre E."/>
            <person name="Pelletier E."/>
            <person name="Niang G."/>
            <person name="Scheremetjew M."/>
            <person name="Finn R."/>
            <person name="Kale V."/>
            <person name="Holt S."/>
            <person name="Cochrane G."/>
            <person name="Meng A."/>
            <person name="Brown T."/>
            <person name="Cohen L."/>
        </authorList>
    </citation>
    <scope>NUCLEOTIDE SEQUENCE</scope>
    <source>
        <strain evidence="4">CCMP 769</strain>
    </source>
</reference>
<organism evidence="4">
    <name type="scientific">Rhodosorus marinus</name>
    <dbReference type="NCBI Taxonomy" id="101924"/>
    <lineage>
        <taxon>Eukaryota</taxon>
        <taxon>Rhodophyta</taxon>
        <taxon>Stylonematophyceae</taxon>
        <taxon>Stylonematales</taxon>
        <taxon>Stylonemataceae</taxon>
        <taxon>Rhodosorus</taxon>
    </lineage>
</organism>
<dbReference type="Pfam" id="PF21057">
    <property type="entry name" value="Hikeshi-like_C"/>
    <property type="match status" value="1"/>
</dbReference>
<dbReference type="EMBL" id="HBHW01020751">
    <property type="protein sequence ID" value="CAE0048075.1"/>
    <property type="molecule type" value="Transcribed_RNA"/>
</dbReference>
<sequence length="178" mass="19937">MFGLCISGRPVVTDFQQVELNKFVFEAADADTIHELAFFILPGNVLPDEYIACLYASVAPYDDWLLLGSVTQDSPSTISLVRWKKPVGTGSSARFGVSVETRGSSSALTGNTLRSTSFTIDDTKEFARAIATDLFRYLDSFGHSVGQHAMTTLDKWFLRFSSKMERDPEFWKRITNRD</sequence>
<dbReference type="AlphaFoldDB" id="A0A7S3EE31"/>
<gene>
    <name evidence="4" type="ORF">RMAR00112_LOCUS16064</name>
</gene>
<evidence type="ECO:0000259" key="2">
    <source>
        <dbReference type="Pfam" id="PF05603"/>
    </source>
</evidence>
<evidence type="ECO:0000259" key="3">
    <source>
        <dbReference type="Pfam" id="PF21057"/>
    </source>
</evidence>
<dbReference type="InterPro" id="IPR008493">
    <property type="entry name" value="Hikeshi-like_N"/>
</dbReference>